<evidence type="ECO:0000313" key="1">
    <source>
        <dbReference type="EMBL" id="RID70974.1"/>
    </source>
</evidence>
<organism evidence="1 2">
    <name type="scientific">Brassica campestris</name>
    <name type="common">Field mustard</name>
    <dbReference type="NCBI Taxonomy" id="3711"/>
    <lineage>
        <taxon>Eukaryota</taxon>
        <taxon>Viridiplantae</taxon>
        <taxon>Streptophyta</taxon>
        <taxon>Embryophyta</taxon>
        <taxon>Tracheophyta</taxon>
        <taxon>Spermatophyta</taxon>
        <taxon>Magnoliopsida</taxon>
        <taxon>eudicotyledons</taxon>
        <taxon>Gunneridae</taxon>
        <taxon>Pentapetalae</taxon>
        <taxon>rosids</taxon>
        <taxon>malvids</taxon>
        <taxon>Brassicales</taxon>
        <taxon>Brassicaceae</taxon>
        <taxon>Brassiceae</taxon>
        <taxon>Brassica</taxon>
    </lineage>
</organism>
<sequence>MLKLAVRPIWHRVKVNTIMQAAAMEEGDTNIQVE</sequence>
<dbReference type="AlphaFoldDB" id="A0A398A2M6"/>
<dbReference type="EMBL" id="CM010630">
    <property type="protein sequence ID" value="RID70974.1"/>
    <property type="molecule type" value="Genomic_DNA"/>
</dbReference>
<name>A0A398A2M6_BRACM</name>
<proteinExistence type="predicted"/>
<gene>
    <name evidence="1" type="ORF">BRARA_C02946</name>
</gene>
<evidence type="ECO:0000313" key="2">
    <source>
        <dbReference type="Proteomes" id="UP000264353"/>
    </source>
</evidence>
<dbReference type="Proteomes" id="UP000264353">
    <property type="component" value="Chromosome A3"/>
</dbReference>
<accession>A0A398A2M6</accession>
<reference evidence="1 2" key="1">
    <citation type="submission" date="2018-06" db="EMBL/GenBank/DDBJ databases">
        <title>WGS assembly of Brassica rapa FPsc.</title>
        <authorList>
            <person name="Bowman J."/>
            <person name="Kohchi T."/>
            <person name="Yamato K."/>
            <person name="Jenkins J."/>
            <person name="Shu S."/>
            <person name="Ishizaki K."/>
            <person name="Yamaoka S."/>
            <person name="Nishihama R."/>
            <person name="Nakamura Y."/>
            <person name="Berger F."/>
            <person name="Adam C."/>
            <person name="Aki S."/>
            <person name="Althoff F."/>
            <person name="Araki T."/>
            <person name="Arteaga-Vazquez M."/>
            <person name="Balasubrmanian S."/>
            <person name="Bauer D."/>
            <person name="Boehm C."/>
            <person name="Briginshaw L."/>
            <person name="Caballero-Perez J."/>
            <person name="Catarino B."/>
            <person name="Chen F."/>
            <person name="Chiyoda S."/>
            <person name="Chovatia M."/>
            <person name="Davies K."/>
            <person name="Delmans M."/>
            <person name="Demura T."/>
            <person name="Dierschke T."/>
            <person name="Dolan L."/>
            <person name="Dorantes-Acosta A."/>
            <person name="Eklund D."/>
            <person name="Florent S."/>
            <person name="Flores-Sandoval E."/>
            <person name="Fujiyama A."/>
            <person name="Fukuzawa H."/>
            <person name="Galik B."/>
            <person name="Grimanelli D."/>
            <person name="Grimwood J."/>
            <person name="Grossniklaus U."/>
            <person name="Hamada T."/>
            <person name="Haseloff J."/>
            <person name="Hetherington A."/>
            <person name="Higo A."/>
            <person name="Hirakawa Y."/>
            <person name="Hundley H."/>
            <person name="Ikeda Y."/>
            <person name="Inoue K."/>
            <person name="Inoue S."/>
            <person name="Ishida S."/>
            <person name="Jia Q."/>
            <person name="Kakita M."/>
            <person name="Kanazawa T."/>
            <person name="Kawai Y."/>
            <person name="Kawashima T."/>
            <person name="Kennedy M."/>
            <person name="Kinose K."/>
            <person name="Kinoshita T."/>
            <person name="Kohara Y."/>
            <person name="Koide E."/>
            <person name="Komatsu K."/>
            <person name="Kopischke S."/>
            <person name="Kubo M."/>
            <person name="Kyozuka J."/>
            <person name="Lagercrantz U."/>
            <person name="Lin S."/>
            <person name="Lindquist E."/>
            <person name="Lipzen A."/>
            <person name="Lu C."/>
            <person name="Luna E."/>
            <person name="Martienssen R."/>
            <person name="Minamino N."/>
            <person name="Mizutani M."/>
            <person name="Mizutani M."/>
            <person name="Mochizuki N."/>
            <person name="Monte I."/>
            <person name="Mosher R."/>
            <person name="Nagasaki H."/>
            <person name="Nakagami H."/>
            <person name="Naramoto S."/>
            <person name="Nishitani K."/>
            <person name="Ohtani M."/>
            <person name="Okamoto T."/>
            <person name="Okumura M."/>
            <person name="Phillips J."/>
            <person name="Pollak B."/>
            <person name="Reinders A."/>
            <person name="Roevekamp M."/>
            <person name="Sano R."/>
            <person name="Sawa S."/>
            <person name="Schmid M."/>
            <person name="Shirakawa M."/>
            <person name="Solano R."/>
            <person name="Spunde A."/>
            <person name="Suetsugu N."/>
            <person name="Sugano S."/>
            <person name="Sugiyama A."/>
            <person name="Sun R."/>
            <person name="Suzuki Y."/>
            <person name="Takenaka M."/>
            <person name="Takezawa D."/>
            <person name="Tomogane H."/>
            <person name="Tsuzuki M."/>
            <person name="Ueda T."/>
            <person name="Umeda M."/>
            <person name="Ward J."/>
            <person name="Watanabe Y."/>
            <person name="Yazaki K."/>
            <person name="Yokoyama R."/>
            <person name="Yoshitake Y."/>
            <person name="Yotsui I."/>
            <person name="Zachgo S."/>
            <person name="Schmutz J."/>
        </authorList>
    </citation>
    <scope>NUCLEOTIDE SEQUENCE [LARGE SCALE GENOMIC DNA]</scope>
    <source>
        <strain evidence="2">cv. B-3</strain>
    </source>
</reference>
<protein>
    <submittedName>
        <fullName evidence="1">Uncharacterized protein</fullName>
    </submittedName>
</protein>